<dbReference type="Proteomes" id="UP000425817">
    <property type="component" value="Chromosome"/>
</dbReference>
<accession>A0A6I6HBS6</accession>
<dbReference type="InterPro" id="IPR016147">
    <property type="entry name" value="Pili_assmbl_chaperone_N"/>
</dbReference>
<keyword evidence="1" id="KW-0732">Signal</keyword>
<dbReference type="OrthoDB" id="511700at2"/>
<dbReference type="EMBL" id="CP046622">
    <property type="protein sequence ID" value="QGW80461.1"/>
    <property type="molecule type" value="Genomic_DNA"/>
</dbReference>
<evidence type="ECO:0000313" key="3">
    <source>
        <dbReference type="EMBL" id="QGW80461.1"/>
    </source>
</evidence>
<dbReference type="SUPFAM" id="SSF49354">
    <property type="entry name" value="PapD-like"/>
    <property type="match status" value="1"/>
</dbReference>
<dbReference type="PANTHER" id="PTHR30251">
    <property type="entry name" value="PILUS ASSEMBLY CHAPERONE"/>
    <property type="match status" value="1"/>
</dbReference>
<dbReference type="GO" id="GO:0071555">
    <property type="term" value="P:cell wall organization"/>
    <property type="evidence" value="ECO:0007669"/>
    <property type="project" value="InterPro"/>
</dbReference>
<evidence type="ECO:0000256" key="1">
    <source>
        <dbReference type="SAM" id="SignalP"/>
    </source>
</evidence>
<proteinExistence type="predicted"/>
<dbReference type="PANTHER" id="PTHR30251:SF4">
    <property type="entry name" value="SLR1668 PROTEIN"/>
    <property type="match status" value="1"/>
</dbReference>
<protein>
    <submittedName>
        <fullName evidence="3">Fimbria/pilus periplasmic chaperone</fullName>
    </submittedName>
</protein>
<reference evidence="3 4" key="1">
    <citation type="submission" date="2019-12" db="EMBL/GenBank/DDBJ databases">
        <title>Hybrid Genome Assemblies of two High G+C Isolates from Undergraduate Microbiology Courses.</title>
        <authorList>
            <person name="Ne Ville C.J."/>
            <person name="Enright D."/>
            <person name="Hernandez I."/>
            <person name="Dodsworth J."/>
            <person name="Orwin P.M."/>
        </authorList>
    </citation>
    <scope>NUCLEOTIDE SEQUENCE [LARGE SCALE GENOMIC DNA]</scope>
    <source>
        <strain evidence="3 4">CSUSB</strain>
    </source>
</reference>
<dbReference type="GO" id="GO:0030288">
    <property type="term" value="C:outer membrane-bounded periplasmic space"/>
    <property type="evidence" value="ECO:0007669"/>
    <property type="project" value="InterPro"/>
</dbReference>
<dbReference type="InterPro" id="IPR008962">
    <property type="entry name" value="PapD-like_sf"/>
</dbReference>
<name>A0A6I6HBS6_VARPD</name>
<dbReference type="AlphaFoldDB" id="A0A6I6HBS6"/>
<dbReference type="InterPro" id="IPR050643">
    <property type="entry name" value="Periplasmic_pilus_chap"/>
</dbReference>
<dbReference type="InterPro" id="IPR013783">
    <property type="entry name" value="Ig-like_fold"/>
</dbReference>
<feature type="signal peptide" evidence="1">
    <location>
        <begin position="1"/>
        <end position="22"/>
    </location>
</feature>
<feature type="chain" id="PRO_5026355679" evidence="1">
    <location>
        <begin position="23"/>
        <end position="244"/>
    </location>
</feature>
<organism evidence="3 4">
    <name type="scientific">Variovorax paradoxus</name>
    <dbReference type="NCBI Taxonomy" id="34073"/>
    <lineage>
        <taxon>Bacteria</taxon>
        <taxon>Pseudomonadati</taxon>
        <taxon>Pseudomonadota</taxon>
        <taxon>Betaproteobacteria</taxon>
        <taxon>Burkholderiales</taxon>
        <taxon>Comamonadaceae</taxon>
        <taxon>Variovorax</taxon>
    </lineage>
</organism>
<dbReference type="Pfam" id="PF00345">
    <property type="entry name" value="PapD_N"/>
    <property type="match status" value="1"/>
</dbReference>
<dbReference type="Gene3D" id="2.60.40.10">
    <property type="entry name" value="Immunoglobulins"/>
    <property type="match status" value="1"/>
</dbReference>
<gene>
    <name evidence="3" type="ORF">GOQ09_02120</name>
</gene>
<feature type="domain" description="Pili assembly chaperone N-terminal" evidence="2">
    <location>
        <begin position="24"/>
        <end position="140"/>
    </location>
</feature>
<evidence type="ECO:0000259" key="2">
    <source>
        <dbReference type="Pfam" id="PF00345"/>
    </source>
</evidence>
<sequence length="244" mass="26250">MHHMLRYTAALALALAHAFASASGLQVSPVTLTLQATQNADGLWLSNTGDTVVHAQVRVYQWTQENGAEKLTTSRELLVSPPMVQVGASERQLIRVIRTGATAGGVEGSYRVIIDELPVEMKEKKGLQLVLRYSVPIFIAAAGAGAQSPAPQLTWSLRREEGQAVLEVANNGGMHAQLADLDFVDTVGRRTPVHAGLMGYVLPGARMRWPLKTSAETFALGGVLETKINGNATQENIPPLPRVR</sequence>
<evidence type="ECO:0000313" key="4">
    <source>
        <dbReference type="Proteomes" id="UP000425817"/>
    </source>
</evidence>